<evidence type="ECO:0000256" key="3">
    <source>
        <dbReference type="ARBA" id="ARBA00004240"/>
    </source>
</evidence>
<evidence type="ECO:0000256" key="6">
    <source>
        <dbReference type="ARBA" id="ARBA00022824"/>
    </source>
</evidence>
<dbReference type="SUPFAM" id="SSF111126">
    <property type="entry name" value="Ligand-binding domain in the NO signalling and Golgi transport"/>
    <property type="match status" value="1"/>
</dbReference>
<sequence>MDDEGLKYLYPMSFQPRSSWWKRCMALMSLEHTGKDRQGEAIHSVFSSFHTSTSVSITCFWRSRDSRRDLETSRRLTLVWPLTSSSPRPLCRTGWEAEDRLLRSVPSMAPSMPPLIRASVARVGARDSRNTLGCTTLSQQPSGPRRCAAGKSCRLRKDRPRDLPKVRGKIPPAAVDAPPATSTCRALSPASMPSSRGARATVVPSGASTTPRSSPWSVTMWCTALSKKLKEEAFKMAWSRVVDGERVVVASDPPQGPDEGQRGQGGVGVFHLLHSTDEALHVAQKMETRFTKGKSAILERPLTRPKTEVSVSAFALLFSEMVQYCQSRVYSVSELQARLAEMGQGVGVSLLDVLVLREKNGKRETKVLNILLFIKVTVWKSLFGKEADKLEQANDDDKTYYIIEKEPLVNLYISVPKENSSLNCAAFTGGVVEAILTHSGFPAKVTVHWHKGTTLMIKFDEAVIARDKALEGR</sequence>
<dbReference type="Pfam" id="PF04051">
    <property type="entry name" value="TRAPP"/>
    <property type="match status" value="1"/>
</dbReference>
<dbReference type="GO" id="GO:0005783">
    <property type="term" value="C:endoplasmic reticulum"/>
    <property type="evidence" value="ECO:0007669"/>
    <property type="project" value="UniProtKB-SubCell"/>
</dbReference>
<protein>
    <recommendedName>
        <fullName evidence="9">Trafficking protein particle complex subunit 5</fullName>
    </recommendedName>
</protein>
<comment type="function">
    <text evidence="1">May play a role in vesicular transport from endoplasmic reticulum to Golgi.</text>
</comment>
<dbReference type="FunFam" id="3.30.1380.20:FF:000005">
    <property type="entry name" value="Trafficking protein particle complex subunit 5"/>
    <property type="match status" value="1"/>
</dbReference>
<keyword evidence="7" id="KW-0931">ER-Golgi transport</keyword>
<evidence type="ECO:0000256" key="2">
    <source>
        <dbReference type="ARBA" id="ARBA00004222"/>
    </source>
</evidence>
<comment type="caution">
    <text evidence="12">The sequence shown here is derived from an EMBL/GenBank/DDBJ whole genome shotgun (WGS) entry which is preliminary data.</text>
</comment>
<evidence type="ECO:0000256" key="1">
    <source>
        <dbReference type="ARBA" id="ARBA00002910"/>
    </source>
</evidence>
<keyword evidence="6" id="KW-0256">Endoplasmic reticulum</keyword>
<dbReference type="GO" id="GO:1990070">
    <property type="term" value="C:TRAPPI protein complex"/>
    <property type="evidence" value="ECO:0007669"/>
    <property type="project" value="TreeGrafter"/>
</dbReference>
<evidence type="ECO:0000256" key="10">
    <source>
        <dbReference type="SAM" id="MobiDB-lite"/>
    </source>
</evidence>
<dbReference type="EMBL" id="JAOPHQ010002067">
    <property type="protein sequence ID" value="KAK0148232.1"/>
    <property type="molecule type" value="Genomic_DNA"/>
</dbReference>
<dbReference type="EMBL" id="JAOPHQ010002276">
    <property type="protein sequence ID" value="KAK0147953.1"/>
    <property type="molecule type" value="Genomic_DNA"/>
</dbReference>
<dbReference type="InterPro" id="IPR024096">
    <property type="entry name" value="NO_sig/Golgi_transp_ligand-bd"/>
</dbReference>
<evidence type="ECO:0000256" key="5">
    <source>
        <dbReference type="ARBA" id="ARBA00022448"/>
    </source>
</evidence>
<dbReference type="Proteomes" id="UP001174136">
    <property type="component" value="Unassembled WGS sequence"/>
</dbReference>
<evidence type="ECO:0000256" key="9">
    <source>
        <dbReference type="ARBA" id="ARBA00068379"/>
    </source>
</evidence>
<evidence type="ECO:0000313" key="13">
    <source>
        <dbReference type="Proteomes" id="UP001174136"/>
    </source>
</evidence>
<evidence type="ECO:0000256" key="4">
    <source>
        <dbReference type="ARBA" id="ARBA00006218"/>
    </source>
</evidence>
<comment type="similarity">
    <text evidence="4">Belongs to the TRAPP small subunits family. BET3 subfamily.</text>
</comment>
<comment type="subcellular location">
    <subcellularLocation>
        <location evidence="3">Endoplasmic reticulum</location>
    </subcellularLocation>
    <subcellularLocation>
        <location evidence="2">Golgi apparatus</location>
        <location evidence="2">cis-Golgi network</location>
    </subcellularLocation>
</comment>
<dbReference type="GO" id="GO:0006888">
    <property type="term" value="P:endoplasmic reticulum to Golgi vesicle-mediated transport"/>
    <property type="evidence" value="ECO:0007669"/>
    <property type="project" value="TreeGrafter"/>
</dbReference>
<dbReference type="CDD" id="cd14943">
    <property type="entry name" value="TRAPPC5_Trs31"/>
    <property type="match status" value="1"/>
</dbReference>
<organism evidence="12 13">
    <name type="scientific">Merluccius polli</name>
    <name type="common">Benguela hake</name>
    <name type="synonym">Merluccius cadenati</name>
    <dbReference type="NCBI Taxonomy" id="89951"/>
    <lineage>
        <taxon>Eukaryota</taxon>
        <taxon>Metazoa</taxon>
        <taxon>Chordata</taxon>
        <taxon>Craniata</taxon>
        <taxon>Vertebrata</taxon>
        <taxon>Euteleostomi</taxon>
        <taxon>Actinopterygii</taxon>
        <taxon>Neopterygii</taxon>
        <taxon>Teleostei</taxon>
        <taxon>Neoteleostei</taxon>
        <taxon>Acanthomorphata</taxon>
        <taxon>Zeiogadaria</taxon>
        <taxon>Gadariae</taxon>
        <taxon>Gadiformes</taxon>
        <taxon>Gadoidei</taxon>
        <taxon>Merlucciidae</taxon>
        <taxon>Merluccius</taxon>
    </lineage>
</organism>
<keyword evidence="8" id="KW-0333">Golgi apparatus</keyword>
<name>A0AA47MY79_MERPO</name>
<evidence type="ECO:0000313" key="12">
    <source>
        <dbReference type="EMBL" id="KAK0148232.1"/>
    </source>
</evidence>
<dbReference type="InterPro" id="IPR007194">
    <property type="entry name" value="TRAPP_component"/>
</dbReference>
<gene>
    <name evidence="12" type="primary">Trappc5_0</name>
    <name evidence="11" type="synonym">Trappc5_1</name>
    <name evidence="12" type="ORF">N1851_011842</name>
    <name evidence="11" type="ORF">N1851_012319</name>
</gene>
<dbReference type="InterPro" id="IPR016696">
    <property type="entry name" value="TRAPP-I_su5"/>
</dbReference>
<reference evidence="12" key="1">
    <citation type="journal article" date="2023" name="Front. Mar. Sci.">
        <title>A new Merluccius polli reference genome to investigate the effects of global change in West African waters.</title>
        <authorList>
            <person name="Mateo J.L."/>
            <person name="Blanco-Fernandez C."/>
            <person name="Garcia-Vazquez E."/>
            <person name="Machado-Schiaffino G."/>
        </authorList>
    </citation>
    <scope>NUCLEOTIDE SEQUENCE</scope>
    <source>
        <strain evidence="12">C29</strain>
        <tissue evidence="12">Fin</tissue>
    </source>
</reference>
<dbReference type="GO" id="GO:1990072">
    <property type="term" value="C:TRAPPIII protein complex"/>
    <property type="evidence" value="ECO:0007669"/>
    <property type="project" value="TreeGrafter"/>
</dbReference>
<keyword evidence="13" id="KW-1185">Reference proteome</keyword>
<keyword evidence="5" id="KW-0813">Transport</keyword>
<dbReference type="PANTHER" id="PTHR20902">
    <property type="entry name" value="41-2 PROTEIN ANTIGEN-RELATED"/>
    <property type="match status" value="1"/>
</dbReference>
<dbReference type="PANTHER" id="PTHR20902:SF0">
    <property type="entry name" value="TRAFFICKING PROTEIN PARTICLE COMPLEX SUBUNIT 5"/>
    <property type="match status" value="1"/>
</dbReference>
<dbReference type="GO" id="GO:1990071">
    <property type="term" value="C:TRAPPII protein complex"/>
    <property type="evidence" value="ECO:0007669"/>
    <property type="project" value="TreeGrafter"/>
</dbReference>
<evidence type="ECO:0000313" key="11">
    <source>
        <dbReference type="EMBL" id="KAK0147953.1"/>
    </source>
</evidence>
<evidence type="ECO:0000256" key="7">
    <source>
        <dbReference type="ARBA" id="ARBA00022892"/>
    </source>
</evidence>
<feature type="region of interest" description="Disordered" evidence="10">
    <location>
        <begin position="162"/>
        <end position="214"/>
    </location>
</feature>
<dbReference type="Gene3D" id="3.30.1380.20">
    <property type="entry name" value="Trafficking protein particle complex subunit 3"/>
    <property type="match status" value="1"/>
</dbReference>
<evidence type="ECO:0000256" key="8">
    <source>
        <dbReference type="ARBA" id="ARBA00023034"/>
    </source>
</evidence>
<dbReference type="AlphaFoldDB" id="A0AA47MY79"/>
<proteinExistence type="inferred from homology"/>
<accession>A0AA47MY79</accession>